<reference evidence="3" key="1">
    <citation type="submission" date="2016-10" db="EMBL/GenBank/DDBJ databases">
        <authorList>
            <person name="Varghese N."/>
            <person name="Submissions S."/>
        </authorList>
    </citation>
    <scope>NUCLEOTIDE SEQUENCE [LARGE SCALE GENOMIC DNA]</scope>
    <source>
        <strain evidence="3">Gh-67</strain>
    </source>
</reference>
<dbReference type="Proteomes" id="UP000199705">
    <property type="component" value="Unassembled WGS sequence"/>
</dbReference>
<dbReference type="InterPro" id="IPR013766">
    <property type="entry name" value="Thioredoxin_domain"/>
</dbReference>
<dbReference type="AlphaFoldDB" id="A0A1G8I927"/>
<evidence type="ECO:0000313" key="3">
    <source>
        <dbReference type="Proteomes" id="UP000199705"/>
    </source>
</evidence>
<dbReference type="Pfam" id="PF13905">
    <property type="entry name" value="Thioredoxin_8"/>
    <property type="match status" value="1"/>
</dbReference>
<dbReference type="SUPFAM" id="SSF52833">
    <property type="entry name" value="Thioredoxin-like"/>
    <property type="match status" value="1"/>
</dbReference>
<sequence length="488" mass="55829">MNLKPIFYQILLSVICIQLFAAFRPDQHKSIHSQATENGSKATILFRLKAHEQFRLEYMNAFLEAKQLKFINPGEKDTVIIRNVTTNIPVALTMTFFEFGKDKSTKERKFSVLASPGDTLNLSLTSQGFLNTERLKKRIVLSNDSISYYTNYTTAPGGKAVSSKNELWESFYTEFNRKFREETDRINGLLANFQIDSSAFEQLTINCKLHYYKRLFNWLYEGNGQYFEPALPVLSKLSEDIEHVLNSPHLFLAEDLLSVIDGYVRLKIINKGGDYVNGITIYKEASAANLGRFKSSYLLICLTHSPVKKGNGFNEIMKDYRRKMANTSYSIHLDNIMRNMLDGKQLIANDMLIGLNGKKVSLNNLLKSKKQFYILDFWASWCSPCRAQLPVMDSLRSALRKNAVEVISINLDQKEVSWKTASLAEKKHLGINNYHLNAATKSAIVRQLNISSIPRYVILDNLKIISSNFYQPTEPGFVDELKDLIRTR</sequence>
<dbReference type="STRING" id="551996.SAMN05192573_116166"/>
<organism evidence="2 3">
    <name type="scientific">Mucilaginibacter gossypii</name>
    <dbReference type="NCBI Taxonomy" id="551996"/>
    <lineage>
        <taxon>Bacteria</taxon>
        <taxon>Pseudomonadati</taxon>
        <taxon>Bacteroidota</taxon>
        <taxon>Sphingobacteriia</taxon>
        <taxon>Sphingobacteriales</taxon>
        <taxon>Sphingobacteriaceae</taxon>
        <taxon>Mucilaginibacter</taxon>
    </lineage>
</organism>
<dbReference type="PANTHER" id="PTHR42852:SF13">
    <property type="entry name" value="PROTEIN DIPZ"/>
    <property type="match status" value="1"/>
</dbReference>
<dbReference type="InterPro" id="IPR036249">
    <property type="entry name" value="Thioredoxin-like_sf"/>
</dbReference>
<dbReference type="PANTHER" id="PTHR42852">
    <property type="entry name" value="THIOL:DISULFIDE INTERCHANGE PROTEIN DSBE"/>
    <property type="match status" value="1"/>
</dbReference>
<dbReference type="EMBL" id="FNCG01000016">
    <property type="protein sequence ID" value="SDI15383.1"/>
    <property type="molecule type" value="Genomic_DNA"/>
</dbReference>
<dbReference type="InterPro" id="IPR012336">
    <property type="entry name" value="Thioredoxin-like_fold"/>
</dbReference>
<dbReference type="PROSITE" id="PS51352">
    <property type="entry name" value="THIOREDOXIN_2"/>
    <property type="match status" value="1"/>
</dbReference>
<dbReference type="CDD" id="cd02966">
    <property type="entry name" value="TlpA_like_family"/>
    <property type="match status" value="1"/>
</dbReference>
<feature type="domain" description="Thioredoxin" evidence="1">
    <location>
        <begin position="340"/>
        <end position="488"/>
    </location>
</feature>
<gene>
    <name evidence="2" type="ORF">SAMN05192573_116166</name>
</gene>
<evidence type="ECO:0000313" key="2">
    <source>
        <dbReference type="EMBL" id="SDI15383.1"/>
    </source>
</evidence>
<keyword evidence="3" id="KW-1185">Reference proteome</keyword>
<name>A0A1G8I927_9SPHI</name>
<dbReference type="InterPro" id="IPR050553">
    <property type="entry name" value="Thioredoxin_ResA/DsbE_sf"/>
</dbReference>
<evidence type="ECO:0000259" key="1">
    <source>
        <dbReference type="PROSITE" id="PS51352"/>
    </source>
</evidence>
<dbReference type="Gene3D" id="3.40.30.10">
    <property type="entry name" value="Glutaredoxin"/>
    <property type="match status" value="1"/>
</dbReference>
<protein>
    <submittedName>
        <fullName evidence="2">Thioredoxin-like</fullName>
    </submittedName>
</protein>
<dbReference type="RefSeq" id="WP_091173606.1">
    <property type="nucleotide sequence ID" value="NZ_FNCG01000016.1"/>
</dbReference>
<proteinExistence type="predicted"/>
<accession>A0A1G8I927</accession>